<keyword evidence="7" id="KW-1185">Reference proteome</keyword>
<evidence type="ECO:0000313" key="7">
    <source>
        <dbReference type="Proteomes" id="UP001150830"/>
    </source>
</evidence>
<evidence type="ECO:0000313" key="6">
    <source>
        <dbReference type="EMBL" id="MCY0966801.1"/>
    </source>
</evidence>
<feature type="domain" description="Porin" evidence="5">
    <location>
        <begin position="11"/>
        <end position="131"/>
    </location>
</feature>
<dbReference type="AlphaFoldDB" id="A0A9X3ITE3"/>
<evidence type="ECO:0000256" key="1">
    <source>
        <dbReference type="ARBA" id="ARBA00004571"/>
    </source>
</evidence>
<reference evidence="6" key="1">
    <citation type="submission" date="2022-11" db="EMBL/GenBank/DDBJ databases">
        <title>Parathalassolutuus dongxingensis gen. nov., sp. nov., a novel member of family Oceanospirillaceae isolated from a coastal shrimp pond in Guangxi, China.</title>
        <authorList>
            <person name="Chen H."/>
        </authorList>
    </citation>
    <scope>NUCLEOTIDE SEQUENCE</scope>
    <source>
        <strain evidence="6">G-43</strain>
    </source>
</reference>
<protein>
    <submittedName>
        <fullName evidence="6">Porin</fullName>
    </submittedName>
</protein>
<dbReference type="Pfam" id="PF13609">
    <property type="entry name" value="Porin_4"/>
    <property type="match status" value="1"/>
</dbReference>
<feature type="signal peptide" evidence="4">
    <location>
        <begin position="1"/>
        <end position="22"/>
    </location>
</feature>
<dbReference type="InterPro" id="IPR050298">
    <property type="entry name" value="Gram-neg_bact_OMP"/>
</dbReference>
<keyword evidence="2 4" id="KW-0732">Signal</keyword>
<feature type="chain" id="PRO_5040997591" evidence="4">
    <location>
        <begin position="23"/>
        <end position="335"/>
    </location>
</feature>
<name>A0A9X3ITE3_9GAMM</name>
<dbReference type="EMBL" id="JAPNOA010000056">
    <property type="protein sequence ID" value="MCY0966801.1"/>
    <property type="molecule type" value="Genomic_DNA"/>
</dbReference>
<dbReference type="InterPro" id="IPR033900">
    <property type="entry name" value="Gram_neg_porin_domain"/>
</dbReference>
<evidence type="ECO:0000256" key="4">
    <source>
        <dbReference type="SAM" id="SignalP"/>
    </source>
</evidence>
<sequence>MQMTKLAIAMSATLLSASLVQAEELSTSFYGTLRTGLEKVDAGVSTDSINGRDYSSAVGVKAALKMDNGLTGLGQVEYGLVSEDGEDFEQKAAPTLRYAIVGLQGDFGKLTYGSQATLFHTYVRSPYFADGNDTIRLGTSRDDELTHYQFTGANYSVAAGLLTEDRDGDNVDSWTVAGDYKVDALTLQAALQKDQRGDNKGRLAGVRAWYKLNDKVTLSVYRHQQSAKFDLHGGSSGYITADGVSGVGSCSGEKRSATGVYAAYMIGADKLHGRYAIDSCDAKGDVASTKVEYIHALTKTFSAWASYEVLNSDDTRTPSTGDDMSAAQLGVRLDF</sequence>
<evidence type="ECO:0000256" key="3">
    <source>
        <dbReference type="ARBA" id="ARBA00023136"/>
    </source>
</evidence>
<dbReference type="SUPFAM" id="SSF56935">
    <property type="entry name" value="Porins"/>
    <property type="match status" value="1"/>
</dbReference>
<dbReference type="PANTHER" id="PTHR34501">
    <property type="entry name" value="PROTEIN YDDL-RELATED"/>
    <property type="match status" value="1"/>
</dbReference>
<comment type="subcellular location">
    <subcellularLocation>
        <location evidence="1">Cell outer membrane</location>
        <topology evidence="1">Multi-pass membrane protein</topology>
    </subcellularLocation>
</comment>
<accession>A0A9X3ITE3</accession>
<dbReference type="GO" id="GO:0009279">
    <property type="term" value="C:cell outer membrane"/>
    <property type="evidence" value="ECO:0007669"/>
    <property type="project" value="UniProtKB-SubCell"/>
</dbReference>
<evidence type="ECO:0000256" key="2">
    <source>
        <dbReference type="ARBA" id="ARBA00022729"/>
    </source>
</evidence>
<dbReference type="InterPro" id="IPR023614">
    <property type="entry name" value="Porin_dom_sf"/>
</dbReference>
<keyword evidence="3" id="KW-0472">Membrane</keyword>
<dbReference type="GO" id="GO:0015288">
    <property type="term" value="F:porin activity"/>
    <property type="evidence" value="ECO:0007669"/>
    <property type="project" value="InterPro"/>
</dbReference>
<dbReference type="PANTHER" id="PTHR34501:SF2">
    <property type="entry name" value="OUTER MEMBRANE PORIN F-RELATED"/>
    <property type="match status" value="1"/>
</dbReference>
<gene>
    <name evidence="6" type="ORF">OUO13_16595</name>
</gene>
<proteinExistence type="predicted"/>
<dbReference type="Proteomes" id="UP001150830">
    <property type="component" value="Unassembled WGS sequence"/>
</dbReference>
<dbReference type="RefSeq" id="WP_283174997.1">
    <property type="nucleotide sequence ID" value="NZ_JAPNOA010000056.1"/>
</dbReference>
<organism evidence="6 7">
    <name type="scientific">Parathalassolituus penaei</name>
    <dbReference type="NCBI Taxonomy" id="2997323"/>
    <lineage>
        <taxon>Bacteria</taxon>
        <taxon>Pseudomonadati</taxon>
        <taxon>Pseudomonadota</taxon>
        <taxon>Gammaproteobacteria</taxon>
        <taxon>Oceanospirillales</taxon>
        <taxon>Oceanospirillaceae</taxon>
        <taxon>Parathalassolituus</taxon>
    </lineage>
</organism>
<evidence type="ECO:0000259" key="5">
    <source>
        <dbReference type="Pfam" id="PF13609"/>
    </source>
</evidence>
<dbReference type="Gene3D" id="2.40.160.10">
    <property type="entry name" value="Porin"/>
    <property type="match status" value="1"/>
</dbReference>
<comment type="caution">
    <text evidence="6">The sequence shown here is derived from an EMBL/GenBank/DDBJ whole genome shotgun (WGS) entry which is preliminary data.</text>
</comment>